<comment type="caution">
    <text evidence="1">The sequence shown here is derived from an EMBL/GenBank/DDBJ whole genome shotgun (WGS) entry which is preliminary data.</text>
</comment>
<dbReference type="AlphaFoldDB" id="A0A3N0VLQ5"/>
<protein>
    <submittedName>
        <fullName evidence="1">DUF2256 domain-containing protein</fullName>
    </submittedName>
</protein>
<accession>A0A3N0VLQ5</accession>
<dbReference type="PANTHER" id="PTHR37463">
    <property type="entry name" value="GSL3115 PROTEIN"/>
    <property type="match status" value="1"/>
</dbReference>
<sequence length="55" mass="6303">MPRGIAKSQLPSKICLHCGRPMVWRRKWEKVWEQLRYCSEACRAGRHPGRPGGAA</sequence>
<evidence type="ECO:0000313" key="1">
    <source>
        <dbReference type="EMBL" id="ROH93679.1"/>
    </source>
</evidence>
<organism evidence="1 2">
    <name type="scientific">Stagnimonas aquatica</name>
    <dbReference type="NCBI Taxonomy" id="2689987"/>
    <lineage>
        <taxon>Bacteria</taxon>
        <taxon>Pseudomonadati</taxon>
        <taxon>Pseudomonadota</taxon>
        <taxon>Gammaproteobacteria</taxon>
        <taxon>Nevskiales</taxon>
        <taxon>Nevskiaceae</taxon>
        <taxon>Stagnimonas</taxon>
    </lineage>
</organism>
<name>A0A3N0VLQ5_9GAMM</name>
<evidence type="ECO:0000313" key="2">
    <source>
        <dbReference type="Proteomes" id="UP000282106"/>
    </source>
</evidence>
<proteinExistence type="predicted"/>
<dbReference type="Pfam" id="PF10013">
    <property type="entry name" value="DUF2256"/>
    <property type="match status" value="1"/>
</dbReference>
<dbReference type="InterPro" id="IPR017136">
    <property type="entry name" value="UCP037205"/>
</dbReference>
<dbReference type="Proteomes" id="UP000282106">
    <property type="component" value="Unassembled WGS sequence"/>
</dbReference>
<dbReference type="EMBL" id="RJVO01000001">
    <property type="protein sequence ID" value="ROH93679.1"/>
    <property type="molecule type" value="Genomic_DNA"/>
</dbReference>
<dbReference type="PANTHER" id="PTHR37463:SF1">
    <property type="entry name" value="DUF2256 DOMAIN-CONTAINING PROTEIN"/>
    <property type="match status" value="1"/>
</dbReference>
<dbReference type="InParanoid" id="A0A3N0VLQ5"/>
<reference evidence="1 2" key="1">
    <citation type="submission" date="2018-10" db="EMBL/GenBank/DDBJ databases">
        <authorList>
            <person name="Chen W.-M."/>
        </authorList>
    </citation>
    <scope>NUCLEOTIDE SEQUENCE [LARGE SCALE GENOMIC DNA]</scope>
    <source>
        <strain evidence="1 2">THS-13</strain>
    </source>
</reference>
<dbReference type="RefSeq" id="WP_123210534.1">
    <property type="nucleotide sequence ID" value="NZ_RJVO01000001.1"/>
</dbReference>
<keyword evidence="2" id="KW-1185">Reference proteome</keyword>
<gene>
    <name evidence="1" type="ORF">ED208_03925</name>
</gene>